<keyword evidence="1" id="KW-0732">Signal</keyword>
<dbReference type="Gene3D" id="2.40.128.270">
    <property type="match status" value="2"/>
</dbReference>
<dbReference type="InterPro" id="IPR038670">
    <property type="entry name" value="HslJ-like_sf"/>
</dbReference>
<keyword evidence="3" id="KW-0346">Stress response</keyword>
<keyword evidence="4" id="KW-1185">Reference proteome</keyword>
<dbReference type="InterPro" id="IPR005184">
    <property type="entry name" value="DUF306_Meta_HslJ"/>
</dbReference>
<dbReference type="InterPro" id="IPR053147">
    <property type="entry name" value="Hsp_HslJ-like"/>
</dbReference>
<evidence type="ECO:0000259" key="2">
    <source>
        <dbReference type="Pfam" id="PF03724"/>
    </source>
</evidence>
<evidence type="ECO:0000313" key="4">
    <source>
        <dbReference type="Proteomes" id="UP000199600"/>
    </source>
</evidence>
<feature type="chain" id="PRO_5008381746" evidence="1">
    <location>
        <begin position="20"/>
        <end position="264"/>
    </location>
</feature>
<dbReference type="AlphaFoldDB" id="A0A1A8XUI6"/>
<evidence type="ECO:0000256" key="1">
    <source>
        <dbReference type="SAM" id="SignalP"/>
    </source>
</evidence>
<evidence type="ECO:0000313" key="3">
    <source>
        <dbReference type="EMBL" id="SBT08720.1"/>
    </source>
</evidence>
<gene>
    <name evidence="3" type="ORF">PROAA_290031</name>
</gene>
<dbReference type="PANTHER" id="PTHR35535">
    <property type="entry name" value="HEAT SHOCK PROTEIN HSLJ"/>
    <property type="match status" value="1"/>
</dbReference>
<dbReference type="Proteomes" id="UP000199600">
    <property type="component" value="Unassembled WGS sequence"/>
</dbReference>
<name>A0A1A8XUI6_9RHOO</name>
<dbReference type="EMBL" id="FLQY01000212">
    <property type="protein sequence ID" value="SBT08720.1"/>
    <property type="molecule type" value="Genomic_DNA"/>
</dbReference>
<dbReference type="Pfam" id="PF03724">
    <property type="entry name" value="META"/>
    <property type="match status" value="2"/>
</dbReference>
<feature type="domain" description="DUF306" evidence="2">
    <location>
        <begin position="34"/>
        <end position="140"/>
    </location>
</feature>
<sequence length="264" mass="28127">MHTRTAAVLLATLLMLACAPTPRPTTSERSSNPPLAGTHWVLQALGSSAVAKTPPVTLNFGSDNRIGGNDGCNQYQGNHTSGDDSIRIGENLAGTLMACPDQLEAQARDYRQALQRAARFALDRDRLSLRDDAGNLLATFVPAVTSPVGTTWEVVLYNNGKQGAVSLLLGSRISASFGTNGRVSGSAGCNQYFAAYTLDGPSMRIGAAGATRRFCAEPDGMMNQERLYLEALQTTATFRLNGDRLELRTANGALAVSFRRETGE</sequence>
<dbReference type="PANTHER" id="PTHR35535:SF2">
    <property type="entry name" value="DUF306 DOMAIN-CONTAINING PROTEIN"/>
    <property type="match status" value="1"/>
</dbReference>
<protein>
    <submittedName>
        <fullName evidence="3">Putative Heat shock protein</fullName>
    </submittedName>
</protein>
<proteinExistence type="predicted"/>
<reference evidence="3 4" key="1">
    <citation type="submission" date="2016-06" db="EMBL/GenBank/DDBJ databases">
        <authorList>
            <person name="Kjaerup R.B."/>
            <person name="Dalgaard T.S."/>
            <person name="Juul-Madsen H.R."/>
        </authorList>
    </citation>
    <scope>NUCLEOTIDE SEQUENCE [LARGE SCALE GENOMIC DNA]</scope>
    <source>
        <strain evidence="3">2</strain>
    </source>
</reference>
<accession>A0A1A8XUI6</accession>
<feature type="signal peptide" evidence="1">
    <location>
        <begin position="1"/>
        <end position="19"/>
    </location>
</feature>
<dbReference type="PROSITE" id="PS51257">
    <property type="entry name" value="PROKAR_LIPOPROTEIN"/>
    <property type="match status" value="1"/>
</dbReference>
<feature type="domain" description="DUF306" evidence="2">
    <location>
        <begin position="175"/>
        <end position="258"/>
    </location>
</feature>
<dbReference type="RefSeq" id="WP_186411336.1">
    <property type="nucleotide sequence ID" value="NZ_FLQY01000212.1"/>
</dbReference>
<organism evidence="3 4">
    <name type="scientific">Candidatus Propionivibrio aalborgensis</name>
    <dbReference type="NCBI Taxonomy" id="1860101"/>
    <lineage>
        <taxon>Bacteria</taxon>
        <taxon>Pseudomonadati</taxon>
        <taxon>Pseudomonadota</taxon>
        <taxon>Betaproteobacteria</taxon>
        <taxon>Rhodocyclales</taxon>
        <taxon>Rhodocyclaceae</taxon>
        <taxon>Propionivibrio</taxon>
    </lineage>
</organism>